<dbReference type="CDD" id="cd00077">
    <property type="entry name" value="HDc"/>
    <property type="match status" value="1"/>
</dbReference>
<evidence type="ECO:0000313" key="3">
    <source>
        <dbReference type="EMBL" id="RIH90798.1"/>
    </source>
</evidence>
<dbReference type="NCBIfam" id="TIGR00277">
    <property type="entry name" value="HDIG"/>
    <property type="match status" value="1"/>
</dbReference>
<dbReference type="InterPro" id="IPR052020">
    <property type="entry name" value="Cyclic_di-GMP/3'3'-cGAMP_PDE"/>
</dbReference>
<dbReference type="InterPro" id="IPR003018">
    <property type="entry name" value="GAF"/>
</dbReference>
<feature type="transmembrane region" description="Helical" evidence="1">
    <location>
        <begin position="26"/>
        <end position="45"/>
    </location>
</feature>
<dbReference type="Gene3D" id="1.10.3210.10">
    <property type="entry name" value="Hypothetical protein af1432"/>
    <property type="match status" value="1"/>
</dbReference>
<feature type="domain" description="HD-GYP" evidence="2">
    <location>
        <begin position="263"/>
        <end position="458"/>
    </location>
</feature>
<reference evidence="3 4" key="1">
    <citation type="submission" date="2018-08" db="EMBL/GenBank/DDBJ databases">
        <title>Meiothermus terrae DSM 26712 genome sequencing project.</title>
        <authorList>
            <person name="Da Costa M.S."/>
            <person name="Albuquerque L."/>
            <person name="Raposo P."/>
            <person name="Froufe H.J.C."/>
            <person name="Barroso C.S."/>
            <person name="Egas C."/>
        </authorList>
    </citation>
    <scope>NUCLEOTIDE SEQUENCE [LARGE SCALE GENOMIC DNA]</scope>
    <source>
        <strain evidence="3 4">DSM 26712</strain>
    </source>
</reference>
<dbReference type="RefSeq" id="WP_119313444.1">
    <property type="nucleotide sequence ID" value="NZ_QXDL01000003.1"/>
</dbReference>
<sequence>MSLIPQAHRWASLLGMVVWGYGSRELGATQTLGLFGFIPLLPWVWRDGRHSLAWLVPLYLGYMGTLFAFRHRALEPDFMPHGVLPSVMALVLLALWRQRELRQQVQMQETLRQMQVLEEGSIDISAAPDTAELVETGVEAVARLEVAPHIAFVRFREGKPVVISARGDLKRYQGRKLPRQQLSMRATLTDSFSLGSYLEGVPESTKWSSAAVPVSARQGRSLGVLILARDGAKPFQSDEKALATSLARVMGAQLGQMEALQQLEAAYDGTLLALGVALEYRDHDTQGHTHRVASWADRLAAQLGIDTRDREYLRWGAYLHDIGKLGVPDRILLKEDQLTPEEWQLMRMHVHIGYEMLCKVPFLPRETLEVVRYHHEAWDGQGYLEGLKGEGIPLLARVFAVVDTFDALSHPRPYKEAWPRERILDELEYQRGRKLDPTLVDTFLDLDPLSELPAVVGEREARPVQ</sequence>
<dbReference type="PROSITE" id="PS51832">
    <property type="entry name" value="HD_GYP"/>
    <property type="match status" value="1"/>
</dbReference>
<accession>A0A399F3M7</accession>
<evidence type="ECO:0000259" key="2">
    <source>
        <dbReference type="PROSITE" id="PS51832"/>
    </source>
</evidence>
<dbReference type="EC" id="3.1.4.52" evidence="3"/>
<organism evidence="3 4">
    <name type="scientific">Calidithermus terrae</name>
    <dbReference type="NCBI Taxonomy" id="1408545"/>
    <lineage>
        <taxon>Bacteria</taxon>
        <taxon>Thermotogati</taxon>
        <taxon>Deinococcota</taxon>
        <taxon>Deinococci</taxon>
        <taxon>Thermales</taxon>
        <taxon>Thermaceae</taxon>
        <taxon>Calidithermus</taxon>
    </lineage>
</organism>
<comment type="caution">
    <text evidence="3">The sequence shown here is derived from an EMBL/GenBank/DDBJ whole genome shotgun (WGS) entry which is preliminary data.</text>
</comment>
<dbReference type="SMART" id="SM00471">
    <property type="entry name" value="HDc"/>
    <property type="match status" value="1"/>
</dbReference>
<dbReference type="EMBL" id="QXDL01000003">
    <property type="protein sequence ID" value="RIH90798.1"/>
    <property type="molecule type" value="Genomic_DNA"/>
</dbReference>
<dbReference type="Gene3D" id="3.30.450.40">
    <property type="match status" value="1"/>
</dbReference>
<keyword evidence="1" id="KW-0812">Transmembrane</keyword>
<dbReference type="InterPro" id="IPR006675">
    <property type="entry name" value="HDIG_dom"/>
</dbReference>
<dbReference type="SUPFAM" id="SSF109604">
    <property type="entry name" value="HD-domain/PDEase-like"/>
    <property type="match status" value="1"/>
</dbReference>
<dbReference type="PANTHER" id="PTHR45228">
    <property type="entry name" value="CYCLIC DI-GMP PHOSPHODIESTERASE TM_0186-RELATED"/>
    <property type="match status" value="1"/>
</dbReference>
<dbReference type="Pfam" id="PF13487">
    <property type="entry name" value="HD_5"/>
    <property type="match status" value="1"/>
</dbReference>
<dbReference type="SUPFAM" id="SSF55781">
    <property type="entry name" value="GAF domain-like"/>
    <property type="match status" value="1"/>
</dbReference>
<keyword evidence="4" id="KW-1185">Reference proteome</keyword>
<keyword evidence="3" id="KW-0378">Hydrolase</keyword>
<dbReference type="Proteomes" id="UP000265715">
    <property type="component" value="Unassembled WGS sequence"/>
</dbReference>
<proteinExistence type="predicted"/>
<dbReference type="Pfam" id="PF01590">
    <property type="entry name" value="GAF"/>
    <property type="match status" value="1"/>
</dbReference>
<evidence type="ECO:0000313" key="4">
    <source>
        <dbReference type="Proteomes" id="UP000265715"/>
    </source>
</evidence>
<name>A0A399F3M7_9DEIN</name>
<evidence type="ECO:0000256" key="1">
    <source>
        <dbReference type="SAM" id="Phobius"/>
    </source>
</evidence>
<dbReference type="OrthoDB" id="23815at2"/>
<dbReference type="InterPro" id="IPR037522">
    <property type="entry name" value="HD_GYP_dom"/>
</dbReference>
<keyword evidence="1" id="KW-0472">Membrane</keyword>
<gene>
    <name evidence="3" type="primary">rpfG_3</name>
    <name evidence="3" type="ORF">Mterra_00170</name>
</gene>
<keyword evidence="1" id="KW-1133">Transmembrane helix</keyword>
<dbReference type="InterPro" id="IPR003607">
    <property type="entry name" value="HD/PDEase_dom"/>
</dbReference>
<dbReference type="GO" id="GO:0071111">
    <property type="term" value="F:cyclic-guanylate-specific phosphodiesterase activity"/>
    <property type="evidence" value="ECO:0007669"/>
    <property type="project" value="UniProtKB-EC"/>
</dbReference>
<feature type="transmembrane region" description="Helical" evidence="1">
    <location>
        <begin position="52"/>
        <end position="72"/>
    </location>
</feature>
<dbReference type="InterPro" id="IPR029016">
    <property type="entry name" value="GAF-like_dom_sf"/>
</dbReference>
<protein>
    <submittedName>
        <fullName evidence="3">Cyclic di-GMP phosphodiesterase response regulator RpfG</fullName>
        <ecNumber evidence="3">3.1.4.52</ecNumber>
    </submittedName>
</protein>
<dbReference type="AlphaFoldDB" id="A0A399F3M7"/>